<dbReference type="SUPFAM" id="SSF50341">
    <property type="entry name" value="CheW-like"/>
    <property type="match status" value="1"/>
</dbReference>
<name>A0A1H9S2B3_BUTFI</name>
<evidence type="ECO:0000313" key="3">
    <source>
        <dbReference type="Proteomes" id="UP000182584"/>
    </source>
</evidence>
<dbReference type="EMBL" id="FOGJ01000011">
    <property type="protein sequence ID" value="SER78279.1"/>
    <property type="molecule type" value="Genomic_DNA"/>
</dbReference>
<dbReference type="Gene3D" id="2.30.30.40">
    <property type="entry name" value="SH3 Domains"/>
    <property type="match status" value="1"/>
</dbReference>
<gene>
    <name evidence="2" type="ORF">SAMN04487884_11120</name>
</gene>
<sequence length="206" mass="22408">MAELALNEKAAKALVISENEAEIQALDENKENDSVLSEIEAGVSALNENVEKAAVSDEHVNVTKDQTLKENTYITFKVGNELYGIDVSYVDTIIQLPAITRVPAAPSYFAGIINLRGEIIPVMSLNRRFNGVEDTFSSKSSIIVLDMGDDRLMGVIIDDVREVVAFDDRDLEGSSPFISKEASFISGIAKKEDDLIAILDIATLLG</sequence>
<dbReference type="PANTHER" id="PTHR22617">
    <property type="entry name" value="CHEMOTAXIS SENSOR HISTIDINE KINASE-RELATED"/>
    <property type="match status" value="1"/>
</dbReference>
<dbReference type="PROSITE" id="PS50851">
    <property type="entry name" value="CHEW"/>
    <property type="match status" value="1"/>
</dbReference>
<proteinExistence type="predicted"/>
<protein>
    <submittedName>
        <fullName evidence="2">Purine-binding chemotaxis protein CheW</fullName>
    </submittedName>
</protein>
<evidence type="ECO:0000259" key="1">
    <source>
        <dbReference type="PROSITE" id="PS50851"/>
    </source>
</evidence>
<dbReference type="Proteomes" id="UP000182584">
    <property type="component" value="Unassembled WGS sequence"/>
</dbReference>
<evidence type="ECO:0000313" key="2">
    <source>
        <dbReference type="EMBL" id="SER78279.1"/>
    </source>
</evidence>
<reference evidence="2 3" key="1">
    <citation type="submission" date="2016-10" db="EMBL/GenBank/DDBJ databases">
        <authorList>
            <person name="de Groot N.N."/>
        </authorList>
    </citation>
    <scope>NUCLEOTIDE SEQUENCE [LARGE SCALE GENOMIC DNA]</scope>
    <source>
        <strain evidence="2 3">AR40</strain>
    </source>
</reference>
<dbReference type="InterPro" id="IPR002545">
    <property type="entry name" value="CheW-lke_dom"/>
</dbReference>
<dbReference type="OrthoDB" id="9794382at2"/>
<dbReference type="GO" id="GO:0007165">
    <property type="term" value="P:signal transduction"/>
    <property type="evidence" value="ECO:0007669"/>
    <property type="project" value="InterPro"/>
</dbReference>
<organism evidence="2 3">
    <name type="scientific">Butyrivibrio fibrisolvens</name>
    <dbReference type="NCBI Taxonomy" id="831"/>
    <lineage>
        <taxon>Bacteria</taxon>
        <taxon>Bacillati</taxon>
        <taxon>Bacillota</taxon>
        <taxon>Clostridia</taxon>
        <taxon>Lachnospirales</taxon>
        <taxon>Lachnospiraceae</taxon>
        <taxon>Butyrivibrio</taxon>
    </lineage>
</organism>
<dbReference type="Gene3D" id="2.40.50.180">
    <property type="entry name" value="CheA-289, Domain 4"/>
    <property type="match status" value="1"/>
</dbReference>
<dbReference type="InterPro" id="IPR036061">
    <property type="entry name" value="CheW-like_dom_sf"/>
</dbReference>
<dbReference type="Pfam" id="PF01584">
    <property type="entry name" value="CheW"/>
    <property type="match status" value="1"/>
</dbReference>
<dbReference type="SMART" id="SM00260">
    <property type="entry name" value="CheW"/>
    <property type="match status" value="1"/>
</dbReference>
<dbReference type="AlphaFoldDB" id="A0A1H9S2B3"/>
<dbReference type="GO" id="GO:0005829">
    <property type="term" value="C:cytosol"/>
    <property type="evidence" value="ECO:0007669"/>
    <property type="project" value="TreeGrafter"/>
</dbReference>
<dbReference type="PANTHER" id="PTHR22617:SF23">
    <property type="entry name" value="CHEMOTAXIS PROTEIN CHEW"/>
    <property type="match status" value="1"/>
</dbReference>
<dbReference type="RefSeq" id="WP_081357032.1">
    <property type="nucleotide sequence ID" value="NZ_FOGJ01000011.1"/>
</dbReference>
<dbReference type="GO" id="GO:0006935">
    <property type="term" value="P:chemotaxis"/>
    <property type="evidence" value="ECO:0007669"/>
    <property type="project" value="InterPro"/>
</dbReference>
<feature type="domain" description="CheW-like" evidence="1">
    <location>
        <begin position="70"/>
        <end position="206"/>
    </location>
</feature>
<dbReference type="InterPro" id="IPR039315">
    <property type="entry name" value="CheW"/>
</dbReference>
<accession>A0A1H9S2B3</accession>